<accession>A0AAN9TX97</accession>
<feature type="compositionally biased region" description="Basic and acidic residues" evidence="9">
    <location>
        <begin position="248"/>
        <end position="258"/>
    </location>
</feature>
<proteinExistence type="predicted"/>
<keyword evidence="7" id="KW-0418">Kinase</keyword>
<evidence type="ECO:0000256" key="6">
    <source>
        <dbReference type="ARBA" id="ARBA00022741"/>
    </source>
</evidence>
<organism evidence="12 13">
    <name type="scientific">Parthenolecanium corni</name>
    <dbReference type="NCBI Taxonomy" id="536013"/>
    <lineage>
        <taxon>Eukaryota</taxon>
        <taxon>Metazoa</taxon>
        <taxon>Ecdysozoa</taxon>
        <taxon>Arthropoda</taxon>
        <taxon>Hexapoda</taxon>
        <taxon>Insecta</taxon>
        <taxon>Pterygota</taxon>
        <taxon>Neoptera</taxon>
        <taxon>Paraneoptera</taxon>
        <taxon>Hemiptera</taxon>
        <taxon>Sternorrhyncha</taxon>
        <taxon>Coccoidea</taxon>
        <taxon>Coccidae</taxon>
        <taxon>Parthenolecanium</taxon>
    </lineage>
</organism>
<dbReference type="InterPro" id="IPR008271">
    <property type="entry name" value="Ser/Thr_kinase_AS"/>
</dbReference>
<dbReference type="PANTHER" id="PTHR22974">
    <property type="entry name" value="MIXED LINEAGE PROTEIN KINASE"/>
    <property type="match status" value="1"/>
</dbReference>
<keyword evidence="5 10" id="KW-0732">Signal</keyword>
<evidence type="ECO:0000313" key="13">
    <source>
        <dbReference type="Proteomes" id="UP001367676"/>
    </source>
</evidence>
<dbReference type="GO" id="GO:0000776">
    <property type="term" value="C:kinetochore"/>
    <property type="evidence" value="ECO:0007669"/>
    <property type="project" value="TreeGrafter"/>
</dbReference>
<name>A0AAN9TX97_9HEMI</name>
<evidence type="ECO:0000256" key="7">
    <source>
        <dbReference type="ARBA" id="ARBA00022777"/>
    </source>
</evidence>
<evidence type="ECO:0000256" key="10">
    <source>
        <dbReference type="SAM" id="SignalP"/>
    </source>
</evidence>
<dbReference type="Pfam" id="PF00069">
    <property type="entry name" value="Pkinase"/>
    <property type="match status" value="1"/>
</dbReference>
<feature type="region of interest" description="Disordered" evidence="9">
    <location>
        <begin position="21"/>
        <end position="40"/>
    </location>
</feature>
<feature type="domain" description="Protein kinase" evidence="11">
    <location>
        <begin position="351"/>
        <end position="626"/>
    </location>
</feature>
<evidence type="ECO:0000259" key="11">
    <source>
        <dbReference type="PROSITE" id="PS50011"/>
    </source>
</evidence>
<evidence type="ECO:0000256" key="9">
    <source>
        <dbReference type="SAM" id="MobiDB-lite"/>
    </source>
</evidence>
<feature type="region of interest" description="Disordered" evidence="9">
    <location>
        <begin position="228"/>
        <end position="312"/>
    </location>
</feature>
<comment type="caution">
    <text evidence="12">The sequence shown here is derived from an EMBL/GenBank/DDBJ whole genome shotgun (WGS) entry which is preliminary data.</text>
</comment>
<sequence length="632" mass="70307">MNFVIILALACSISAAENNTESHHKSNDISTPSEAKSNQNAVLTKSTEYNFDTSSIVRHNDESNKTIVAVPLMEKGTLDSFNKALGKLQRHDDPICLKRSLIGINKGLNISSPDSFMIVVTSGEPVSTDKNLLPQILSTIAEKRIRVFFILTGTCGKDIERPDYRKIASVSHGQSFEVAQLDRVGEINGKINDNSTFQRITPVAFGSYCGTHRRQVRVLQDLVNKSDRSVLKEENDSEPPSKRIRPSRSPEKKTEIKKTPLKSALRTPSKGILLPTNSSTPLLSVEQQSRTSAVENSSNNDAKVETPIPRTPLTPKREVRFAEPLAVVDRFVAPRSSPRGPTEINVKKICFRVLNELGRGGSCVVYLVAHPETNELLAVKKVKLSQADEEIAKGYLNEVQLLESLKNCDVIIKIYDYELVYEDGEKILYVVMEKGDTDLSALIRSVNATKKLSVPMIVYYWSEMLAAVKEVHSRGIIHSDLKPANFLLVRGRLKLIDFGIASAIQSEATSVVKDVFCGTLNYMSPEAVNCVQSPSGGAGYKITYKTDVWSLGCILYSLVYGHLPFQHIKQKWNKLHAIISPNILVQFPEKKNIPPLLMDSMKSCLEKNAKKRPTVQELLDKTMQIFQHTSTT</sequence>
<dbReference type="InterPro" id="IPR011009">
    <property type="entry name" value="Kinase-like_dom_sf"/>
</dbReference>
<dbReference type="Gene3D" id="1.10.510.10">
    <property type="entry name" value="Transferase(Phosphotransferase) domain 1"/>
    <property type="match status" value="1"/>
</dbReference>
<dbReference type="GO" id="GO:0033316">
    <property type="term" value="P:meiotic spindle assembly checkpoint signaling"/>
    <property type="evidence" value="ECO:0007669"/>
    <property type="project" value="TreeGrafter"/>
</dbReference>
<reference evidence="12 13" key="1">
    <citation type="submission" date="2024-03" db="EMBL/GenBank/DDBJ databases">
        <title>Adaptation during the transition from Ophiocordyceps entomopathogen to insect associate is accompanied by gene loss and intensified selection.</title>
        <authorList>
            <person name="Ward C.M."/>
            <person name="Onetto C.A."/>
            <person name="Borneman A.R."/>
        </authorList>
    </citation>
    <scope>NUCLEOTIDE SEQUENCE [LARGE SCALE GENOMIC DNA]</scope>
    <source>
        <strain evidence="12">AWRI1</strain>
        <tissue evidence="12">Single Adult Female</tissue>
    </source>
</reference>
<keyword evidence="2" id="KW-0964">Secreted</keyword>
<dbReference type="InterPro" id="IPR000719">
    <property type="entry name" value="Prot_kinase_dom"/>
</dbReference>
<keyword evidence="13" id="KW-1185">Reference proteome</keyword>
<dbReference type="GO" id="GO:0004674">
    <property type="term" value="F:protein serine/threonine kinase activity"/>
    <property type="evidence" value="ECO:0007669"/>
    <property type="project" value="UniProtKB-KW"/>
</dbReference>
<dbReference type="SMART" id="SM00220">
    <property type="entry name" value="S_TKc"/>
    <property type="match status" value="1"/>
</dbReference>
<dbReference type="Pfam" id="PF25106">
    <property type="entry name" value="VWA_4"/>
    <property type="match status" value="1"/>
</dbReference>
<dbReference type="InterPro" id="IPR056861">
    <property type="entry name" value="HMCN1-like_VWA"/>
</dbReference>
<dbReference type="FunFam" id="3.30.200.20:FF:000131">
    <property type="entry name" value="Dual specificity protein kinase TTK"/>
    <property type="match status" value="1"/>
</dbReference>
<feature type="compositionally biased region" description="Low complexity" evidence="9">
    <location>
        <begin position="273"/>
        <end position="284"/>
    </location>
</feature>
<evidence type="ECO:0000256" key="8">
    <source>
        <dbReference type="ARBA" id="ARBA00022840"/>
    </source>
</evidence>
<evidence type="ECO:0000313" key="12">
    <source>
        <dbReference type="EMBL" id="KAK7597795.1"/>
    </source>
</evidence>
<evidence type="ECO:0000256" key="5">
    <source>
        <dbReference type="ARBA" id="ARBA00022729"/>
    </source>
</evidence>
<dbReference type="GO" id="GO:0034501">
    <property type="term" value="P:protein localization to kinetochore"/>
    <property type="evidence" value="ECO:0007669"/>
    <property type="project" value="TreeGrafter"/>
</dbReference>
<keyword evidence="8" id="KW-0067">ATP-binding</keyword>
<evidence type="ECO:0000256" key="4">
    <source>
        <dbReference type="ARBA" id="ARBA00022679"/>
    </source>
</evidence>
<dbReference type="PANTHER" id="PTHR22974:SF21">
    <property type="entry name" value="DUAL SPECIFICITY PROTEIN KINASE TTK"/>
    <property type="match status" value="1"/>
</dbReference>
<dbReference type="Proteomes" id="UP001367676">
    <property type="component" value="Unassembled WGS sequence"/>
</dbReference>
<dbReference type="PROSITE" id="PS00108">
    <property type="entry name" value="PROTEIN_KINASE_ST"/>
    <property type="match status" value="1"/>
</dbReference>
<protein>
    <recommendedName>
        <fullName evidence="11">Protein kinase domain-containing protein</fullName>
    </recommendedName>
</protein>
<dbReference type="GO" id="GO:0007059">
    <property type="term" value="P:chromosome segregation"/>
    <property type="evidence" value="ECO:0007669"/>
    <property type="project" value="TreeGrafter"/>
</dbReference>
<feature type="compositionally biased region" description="Polar residues" evidence="9">
    <location>
        <begin position="28"/>
        <end position="40"/>
    </location>
</feature>
<dbReference type="AlphaFoldDB" id="A0AAN9TX97"/>
<evidence type="ECO:0000256" key="3">
    <source>
        <dbReference type="ARBA" id="ARBA00022527"/>
    </source>
</evidence>
<comment type="subcellular location">
    <subcellularLocation>
        <location evidence="1">Secreted</location>
    </subcellularLocation>
</comment>
<dbReference type="Gene3D" id="3.30.200.20">
    <property type="entry name" value="Phosphorylase Kinase, domain 1"/>
    <property type="match status" value="1"/>
</dbReference>
<evidence type="ECO:0000256" key="2">
    <source>
        <dbReference type="ARBA" id="ARBA00022525"/>
    </source>
</evidence>
<dbReference type="EMBL" id="JBBCAQ010000017">
    <property type="protein sequence ID" value="KAK7597795.1"/>
    <property type="molecule type" value="Genomic_DNA"/>
</dbReference>
<dbReference type="GO" id="GO:0004712">
    <property type="term" value="F:protein serine/threonine/tyrosine kinase activity"/>
    <property type="evidence" value="ECO:0007669"/>
    <property type="project" value="TreeGrafter"/>
</dbReference>
<dbReference type="SUPFAM" id="SSF56112">
    <property type="entry name" value="Protein kinase-like (PK-like)"/>
    <property type="match status" value="1"/>
</dbReference>
<evidence type="ECO:0000256" key="1">
    <source>
        <dbReference type="ARBA" id="ARBA00004613"/>
    </source>
</evidence>
<dbReference type="GO" id="GO:0007094">
    <property type="term" value="P:mitotic spindle assembly checkpoint signaling"/>
    <property type="evidence" value="ECO:0007669"/>
    <property type="project" value="TreeGrafter"/>
</dbReference>
<dbReference type="GO" id="GO:0005634">
    <property type="term" value="C:nucleus"/>
    <property type="evidence" value="ECO:0007669"/>
    <property type="project" value="TreeGrafter"/>
</dbReference>
<dbReference type="PROSITE" id="PS50011">
    <property type="entry name" value="PROTEIN_KINASE_DOM"/>
    <property type="match status" value="1"/>
</dbReference>
<feature type="compositionally biased region" description="Polar residues" evidence="9">
    <location>
        <begin position="285"/>
        <end position="301"/>
    </location>
</feature>
<keyword evidence="4" id="KW-0808">Transferase</keyword>
<gene>
    <name evidence="12" type="ORF">V9T40_010020</name>
</gene>
<feature type="chain" id="PRO_5042905423" description="Protein kinase domain-containing protein" evidence="10">
    <location>
        <begin position="17"/>
        <end position="632"/>
    </location>
</feature>
<dbReference type="GO" id="GO:0005524">
    <property type="term" value="F:ATP binding"/>
    <property type="evidence" value="ECO:0007669"/>
    <property type="project" value="UniProtKB-KW"/>
</dbReference>
<keyword evidence="6" id="KW-0547">Nucleotide-binding</keyword>
<keyword evidence="3" id="KW-0723">Serine/threonine-protein kinase</keyword>
<feature type="signal peptide" evidence="10">
    <location>
        <begin position="1"/>
        <end position="16"/>
    </location>
</feature>